<protein>
    <submittedName>
        <fullName evidence="1">Uncharacterized protein</fullName>
    </submittedName>
</protein>
<sequence>MSDHISVNLIPAYKPLICRTRPTTRTVQVWTEEAFSALQDCFECTDWEVFKEGTDLDGYTPSVLFYLKFCTDAVLPTKTIKVFPNQKPWLDSTVKPLLKACDAAYRSGDKLAYSIARKELKKGIKLAKSSSAFNTVIPDKLILKLHNLGLPSLLCHWIRDFLTNRPQVVRIGDNTSSTLVLSTGTPQGCVLSPALFTLFTSDCSAIHSTNTIVKFADDTTIVGLISDNDETHYREEIQHLTQWCSNNNLVLNTSKTKGGHRVDYRRSRRTEQHAPLLIHGEAVERCQQYQVPGHPHHIS</sequence>
<keyword evidence="2" id="KW-1185">Reference proteome</keyword>
<proteinExistence type="predicted"/>
<dbReference type="EMBL" id="CM041551">
    <property type="protein sequence ID" value="KAI3354777.1"/>
    <property type="molecule type" value="Genomic_DNA"/>
</dbReference>
<dbReference type="Proteomes" id="UP000831701">
    <property type="component" value="Chromosome 21"/>
</dbReference>
<reference evidence="1" key="1">
    <citation type="submission" date="2022-04" db="EMBL/GenBank/DDBJ databases">
        <title>Jade perch genome.</title>
        <authorList>
            <person name="Chao B."/>
        </authorList>
    </citation>
    <scope>NUCLEOTIDE SEQUENCE</scope>
    <source>
        <strain evidence="1">CB-2022</strain>
    </source>
</reference>
<accession>A0ACB8VGI1</accession>
<name>A0ACB8VGI1_9TELE</name>
<evidence type="ECO:0000313" key="1">
    <source>
        <dbReference type="EMBL" id="KAI3354777.1"/>
    </source>
</evidence>
<organism evidence="1 2">
    <name type="scientific">Scortum barcoo</name>
    <name type="common">barcoo grunter</name>
    <dbReference type="NCBI Taxonomy" id="214431"/>
    <lineage>
        <taxon>Eukaryota</taxon>
        <taxon>Metazoa</taxon>
        <taxon>Chordata</taxon>
        <taxon>Craniata</taxon>
        <taxon>Vertebrata</taxon>
        <taxon>Euteleostomi</taxon>
        <taxon>Actinopterygii</taxon>
        <taxon>Neopterygii</taxon>
        <taxon>Teleostei</taxon>
        <taxon>Neoteleostei</taxon>
        <taxon>Acanthomorphata</taxon>
        <taxon>Eupercaria</taxon>
        <taxon>Centrarchiformes</taxon>
        <taxon>Terapontoidei</taxon>
        <taxon>Terapontidae</taxon>
        <taxon>Scortum</taxon>
    </lineage>
</organism>
<gene>
    <name evidence="1" type="ORF">L3Q82_004603</name>
</gene>
<evidence type="ECO:0000313" key="2">
    <source>
        <dbReference type="Proteomes" id="UP000831701"/>
    </source>
</evidence>
<comment type="caution">
    <text evidence="1">The sequence shown here is derived from an EMBL/GenBank/DDBJ whole genome shotgun (WGS) entry which is preliminary data.</text>
</comment>